<dbReference type="Gene3D" id="3.30.70.20">
    <property type="match status" value="1"/>
</dbReference>
<evidence type="ECO:0000259" key="4">
    <source>
        <dbReference type="PROSITE" id="PS51379"/>
    </source>
</evidence>
<dbReference type="GO" id="GO:0046872">
    <property type="term" value="F:metal ion binding"/>
    <property type="evidence" value="ECO:0007669"/>
    <property type="project" value="UniProtKB-KW"/>
</dbReference>
<dbReference type="PANTHER" id="PTHR43063">
    <property type="entry name" value="4FE-4S CLUSTER CONTAINING PARA FAMILY ATPASE PROTEIN"/>
    <property type="match status" value="1"/>
</dbReference>
<reference evidence="5" key="1">
    <citation type="journal article" date="2021" name="Microb. Physiol.">
        <title>Proteogenomic Insights into the Physiology of Marine, Sulfate-Reducing, Filamentous Desulfonema limicola and Desulfonema magnum.</title>
        <authorList>
            <person name="Schnaars V."/>
            <person name="Wohlbrand L."/>
            <person name="Scheve S."/>
            <person name="Hinrichs C."/>
            <person name="Reinhardt R."/>
            <person name="Rabus R."/>
        </authorList>
    </citation>
    <scope>NUCLEOTIDE SEQUENCE</scope>
    <source>
        <strain evidence="5">4be13</strain>
    </source>
</reference>
<dbReference type="EMBL" id="CP061800">
    <property type="protein sequence ID" value="QTA92335.1"/>
    <property type="molecule type" value="Genomic_DNA"/>
</dbReference>
<dbReference type="Gene3D" id="3.40.50.300">
    <property type="entry name" value="P-loop containing nucleotide triphosphate hydrolases"/>
    <property type="match status" value="1"/>
</dbReference>
<dbReference type="Proteomes" id="UP000663722">
    <property type="component" value="Chromosome"/>
</dbReference>
<dbReference type="CDD" id="cd03110">
    <property type="entry name" value="SIMIBI_bact_arch"/>
    <property type="match status" value="1"/>
</dbReference>
<proteinExistence type="predicted"/>
<sequence>MVTYGVFTMIISVASGKGGTGKTTVATNLALSIDAEEVELLDCDVEEPNAHLFIHPVFEKTETVFTAVPQIDEEKCTYCGKCGEICQFKAIVVISDSILPFTELCHSCGGCVEVCPEHAITETGRELGVVEEGHSNGLRFVHGKSRIGEAMSPPLIKKVRSHTNPDKFTIIDAPPGTSCPVIAAMKDTDFVLMVTEPTPFGLHDLKLAVGAVDILNIPRGLVINRSDMGDDKVREYAKEVGLPILMEIPFDRKIAEAYSRGDMLVEVIPELKEKFLELYRRIKEITGQEEAK</sequence>
<evidence type="ECO:0000313" key="6">
    <source>
        <dbReference type="Proteomes" id="UP000663722"/>
    </source>
</evidence>
<dbReference type="InterPro" id="IPR027417">
    <property type="entry name" value="P-loop_NTPase"/>
</dbReference>
<dbReference type="AlphaFoldDB" id="A0A975BWB2"/>
<dbReference type="PROSITE" id="PS00198">
    <property type="entry name" value="4FE4S_FER_1"/>
    <property type="match status" value="1"/>
</dbReference>
<dbReference type="PANTHER" id="PTHR43063:SF1">
    <property type="entry name" value="4FE-4S CLUSTER CONTAINING PARA FAMILY ATPASE PROTEIN"/>
    <property type="match status" value="1"/>
</dbReference>
<evidence type="ECO:0000256" key="2">
    <source>
        <dbReference type="ARBA" id="ARBA00023004"/>
    </source>
</evidence>
<dbReference type="PROSITE" id="PS51379">
    <property type="entry name" value="4FE4S_FER_2"/>
    <property type="match status" value="2"/>
</dbReference>
<keyword evidence="1" id="KW-0479">Metal-binding</keyword>
<organism evidence="5 6">
    <name type="scientific">Desulfonema magnum</name>
    <dbReference type="NCBI Taxonomy" id="45655"/>
    <lineage>
        <taxon>Bacteria</taxon>
        <taxon>Pseudomonadati</taxon>
        <taxon>Thermodesulfobacteriota</taxon>
        <taxon>Desulfobacteria</taxon>
        <taxon>Desulfobacterales</taxon>
        <taxon>Desulfococcaceae</taxon>
        <taxon>Desulfonema</taxon>
    </lineage>
</organism>
<feature type="domain" description="4Fe-4S ferredoxin-type" evidence="4">
    <location>
        <begin position="67"/>
        <end position="96"/>
    </location>
</feature>
<gene>
    <name evidence="5" type="ORF">dnm_084130</name>
</gene>
<keyword evidence="2" id="KW-0408">Iron</keyword>
<dbReference type="InterPro" id="IPR002586">
    <property type="entry name" value="CobQ/CobB/MinD/ParA_Nub-bd_dom"/>
</dbReference>
<evidence type="ECO:0000256" key="1">
    <source>
        <dbReference type="ARBA" id="ARBA00022723"/>
    </source>
</evidence>
<dbReference type="KEGG" id="dmm:dnm_084130"/>
<dbReference type="InterPro" id="IPR017900">
    <property type="entry name" value="4Fe4S_Fe_S_CS"/>
</dbReference>
<dbReference type="SUPFAM" id="SSF54862">
    <property type="entry name" value="4Fe-4S ferredoxins"/>
    <property type="match status" value="1"/>
</dbReference>
<dbReference type="InterPro" id="IPR017896">
    <property type="entry name" value="4Fe4S_Fe-S-bd"/>
</dbReference>
<feature type="domain" description="4Fe-4S ferredoxin-type" evidence="4">
    <location>
        <begin position="102"/>
        <end position="125"/>
    </location>
</feature>
<evidence type="ECO:0000313" key="5">
    <source>
        <dbReference type="EMBL" id="QTA92335.1"/>
    </source>
</evidence>
<keyword evidence="3" id="KW-0411">Iron-sulfur</keyword>
<evidence type="ECO:0000256" key="3">
    <source>
        <dbReference type="ARBA" id="ARBA00023014"/>
    </source>
</evidence>
<dbReference type="GO" id="GO:0051536">
    <property type="term" value="F:iron-sulfur cluster binding"/>
    <property type="evidence" value="ECO:0007669"/>
    <property type="project" value="UniProtKB-KW"/>
</dbReference>
<accession>A0A975BWB2</accession>
<dbReference type="Pfam" id="PF00037">
    <property type="entry name" value="Fer4"/>
    <property type="match status" value="2"/>
</dbReference>
<protein>
    <submittedName>
        <fullName evidence="5">CobQ/CobB/MinD/ParA nucleotide binding domain-containing protein</fullName>
    </submittedName>
</protein>
<name>A0A975BWB2_9BACT</name>
<keyword evidence="6" id="KW-1185">Reference proteome</keyword>
<dbReference type="SUPFAM" id="SSF52540">
    <property type="entry name" value="P-loop containing nucleoside triphosphate hydrolases"/>
    <property type="match status" value="1"/>
</dbReference>
<dbReference type="Pfam" id="PF01656">
    <property type="entry name" value="CbiA"/>
    <property type="match status" value="1"/>
</dbReference>